<dbReference type="EMBL" id="JBBHLC010000001">
    <property type="protein sequence ID" value="MEJ5861655.1"/>
    <property type="molecule type" value="Genomic_DNA"/>
</dbReference>
<reference evidence="1 2" key="1">
    <citation type="submission" date="2024-02" db="EMBL/GenBank/DDBJ databases">
        <title>Identification of pathogenicity and growth-promoting function of Pseudomonas putida variant.</title>
        <authorList>
            <person name="Sun J."/>
        </authorList>
    </citation>
    <scope>NUCLEOTIDE SEQUENCE [LARGE SCALE GENOMIC DNA]</scope>
    <source>
        <strain evidence="1 2">A03</strain>
    </source>
</reference>
<organism evidence="1 2">
    <name type="scientific">Pseudomonas farsensis</name>
    <dbReference type="NCBI Taxonomy" id="2745492"/>
    <lineage>
        <taxon>Bacteria</taxon>
        <taxon>Pseudomonadati</taxon>
        <taxon>Pseudomonadota</taxon>
        <taxon>Gammaproteobacteria</taxon>
        <taxon>Pseudomonadales</taxon>
        <taxon>Pseudomonadaceae</taxon>
        <taxon>Pseudomonas</taxon>
    </lineage>
</organism>
<protein>
    <recommendedName>
        <fullName evidence="3">IclR-ED domain-containing protein</fullName>
    </recommendedName>
</protein>
<name>A0ABU8QLX3_9PSED</name>
<proteinExistence type="predicted"/>
<comment type="caution">
    <text evidence="1">The sequence shown here is derived from an EMBL/GenBank/DDBJ whole genome shotgun (WGS) entry which is preliminary data.</text>
</comment>
<keyword evidence="2" id="KW-1185">Reference proteome</keyword>
<sequence length="169" mass="18383">MSEFIIPLRNVMLLQNVIENGGTTLCELRRPEHTLAANLTVESDACSHIVTLSIGPLKSSLTLQRASADKYRTLRDFIEDVANGHADSGRRVQRATALADALDYISKRLEDGQVAYITPTYDTARPFGAVVTSARGEICAAVTGSTKEHLGEQITSRLAALRNQIGERS</sequence>
<evidence type="ECO:0008006" key="3">
    <source>
        <dbReference type="Google" id="ProtNLM"/>
    </source>
</evidence>
<dbReference type="Proteomes" id="UP001380290">
    <property type="component" value="Unassembled WGS sequence"/>
</dbReference>
<dbReference type="RefSeq" id="WP_339597858.1">
    <property type="nucleotide sequence ID" value="NZ_JBBHLC010000001.1"/>
</dbReference>
<evidence type="ECO:0000313" key="1">
    <source>
        <dbReference type="EMBL" id="MEJ5861655.1"/>
    </source>
</evidence>
<accession>A0ABU8QLX3</accession>
<gene>
    <name evidence="1" type="ORF">V7S98_00215</name>
</gene>
<evidence type="ECO:0000313" key="2">
    <source>
        <dbReference type="Proteomes" id="UP001380290"/>
    </source>
</evidence>